<proteinExistence type="predicted"/>
<reference evidence="2 3" key="1">
    <citation type="submission" date="2015-05" db="EMBL/GenBank/DDBJ databases">
        <title>Complete genome sequence of a sulfur-oxidizing gammaproteobacterium strain HA5.</title>
        <authorList>
            <person name="Miura A."/>
            <person name="Kojima H."/>
            <person name="Fukui M."/>
        </authorList>
    </citation>
    <scope>NUCLEOTIDE SEQUENCE [LARGE SCALE GENOMIC DNA]</scope>
    <source>
        <strain evidence="2 3">HA5</strain>
    </source>
</reference>
<dbReference type="Proteomes" id="UP000243180">
    <property type="component" value="Chromosome"/>
</dbReference>
<gene>
    <name evidence="2" type="ORF">SCL_1331</name>
</gene>
<organism evidence="2 3">
    <name type="scientific">Sulfuricaulis limicola</name>
    <dbReference type="NCBI Taxonomy" id="1620215"/>
    <lineage>
        <taxon>Bacteria</taxon>
        <taxon>Pseudomonadati</taxon>
        <taxon>Pseudomonadota</taxon>
        <taxon>Gammaproteobacteria</taxon>
        <taxon>Acidiferrobacterales</taxon>
        <taxon>Acidiferrobacteraceae</taxon>
        <taxon>Sulfuricaulis</taxon>
    </lineage>
</organism>
<keyword evidence="1" id="KW-0732">Signal</keyword>
<dbReference type="AlphaFoldDB" id="A0A1B4XFQ8"/>
<dbReference type="EMBL" id="AP014879">
    <property type="protein sequence ID" value="BAV33642.1"/>
    <property type="molecule type" value="Genomic_DNA"/>
</dbReference>
<dbReference type="RefSeq" id="WP_096360475.1">
    <property type="nucleotide sequence ID" value="NZ_AP014879.1"/>
</dbReference>
<protein>
    <submittedName>
        <fullName evidence="2">Uncharacterized protein</fullName>
    </submittedName>
</protein>
<dbReference type="OrthoDB" id="5508986at2"/>
<evidence type="ECO:0000313" key="3">
    <source>
        <dbReference type="Proteomes" id="UP000243180"/>
    </source>
</evidence>
<dbReference type="KEGG" id="slim:SCL_1331"/>
<name>A0A1B4XFQ8_9GAMM</name>
<feature type="chain" id="PRO_5008572512" evidence="1">
    <location>
        <begin position="26"/>
        <end position="156"/>
    </location>
</feature>
<evidence type="ECO:0000256" key="1">
    <source>
        <dbReference type="SAM" id="SignalP"/>
    </source>
</evidence>
<feature type="signal peptide" evidence="1">
    <location>
        <begin position="1"/>
        <end position="25"/>
    </location>
</feature>
<sequence length="156" mass="16591">MKHIKVATIGAAFSLALLASPSVFAGPYSDEMAKCLVTSTSEADKNFLVKWIFAAASLHPAVKSISSISDSQRNELNVKIAKLFERLLTESCKAQTQQAVKYEGPGTIEAAFQVLGQVAGRGLFSDPGVAGYVAQLGKHVDPKKMESVLGVPKKPN</sequence>
<dbReference type="InParanoid" id="A0A1B4XFQ8"/>
<keyword evidence="3" id="KW-1185">Reference proteome</keyword>
<accession>A0A1B4XFQ8</accession>
<evidence type="ECO:0000313" key="2">
    <source>
        <dbReference type="EMBL" id="BAV33642.1"/>
    </source>
</evidence>